<sequence length="133" mass="13796">MARLGIGASAAALLLLAAAVVLTSTPAEAYIGGGSGMLSSAAHLAAPCDGELGQCAAAIGDDDEEDGGLLRRELAAARRKPSNKYVSYAALGSNQVPCNKRGQTYYQNCGKDKQVNPYRRGCSAITRCSRNMN</sequence>
<dbReference type="GO" id="GO:0009506">
    <property type="term" value="C:plasmodesma"/>
    <property type="evidence" value="ECO:0007669"/>
    <property type="project" value="TreeGrafter"/>
</dbReference>
<dbReference type="STRING" id="77586.A0A0D9WDR5"/>
<dbReference type="PANTHER" id="PTHR33136">
    <property type="entry name" value="RAPID ALKALINIZATION FACTOR-LIKE"/>
    <property type="match status" value="1"/>
</dbReference>
<accession>A0A0D9WDR5</accession>
<feature type="signal peptide" evidence="5">
    <location>
        <begin position="1"/>
        <end position="29"/>
    </location>
</feature>
<name>A0A0D9WDR5_9ORYZ</name>
<reference evidence="6 7" key="1">
    <citation type="submission" date="2012-08" db="EMBL/GenBank/DDBJ databases">
        <title>Oryza genome evolution.</title>
        <authorList>
            <person name="Wing R.A."/>
        </authorList>
    </citation>
    <scope>NUCLEOTIDE SEQUENCE</scope>
</reference>
<keyword evidence="7" id="KW-1185">Reference proteome</keyword>
<feature type="chain" id="PRO_5002348679" description="Rapid alkalinization factor 1" evidence="5">
    <location>
        <begin position="30"/>
        <end position="133"/>
    </location>
</feature>
<dbReference type="GO" id="GO:0019722">
    <property type="term" value="P:calcium-mediated signaling"/>
    <property type="evidence" value="ECO:0007669"/>
    <property type="project" value="TreeGrafter"/>
</dbReference>
<dbReference type="Proteomes" id="UP000032180">
    <property type="component" value="Chromosome 5"/>
</dbReference>
<dbReference type="EnsemblPlants" id="LPERR05G05530.1">
    <property type="protein sequence ID" value="LPERR05G05530.1"/>
    <property type="gene ID" value="LPERR05G05530"/>
</dbReference>
<proteinExistence type="inferred from homology"/>
<dbReference type="InterPro" id="IPR008801">
    <property type="entry name" value="RALF"/>
</dbReference>
<dbReference type="GO" id="GO:0005179">
    <property type="term" value="F:hormone activity"/>
    <property type="evidence" value="ECO:0007669"/>
    <property type="project" value="UniProtKB-KW"/>
</dbReference>
<evidence type="ECO:0000256" key="3">
    <source>
        <dbReference type="ARBA" id="ARBA00022729"/>
    </source>
</evidence>
<evidence type="ECO:0000256" key="5">
    <source>
        <dbReference type="SAM" id="SignalP"/>
    </source>
</evidence>
<reference evidence="7" key="2">
    <citation type="submission" date="2013-12" db="EMBL/GenBank/DDBJ databases">
        <authorList>
            <person name="Yu Y."/>
            <person name="Lee S."/>
            <person name="de Baynast K."/>
            <person name="Wissotski M."/>
            <person name="Liu L."/>
            <person name="Talag J."/>
            <person name="Goicoechea J."/>
            <person name="Angelova A."/>
            <person name="Jetty R."/>
            <person name="Kudrna D."/>
            <person name="Golser W."/>
            <person name="Rivera L."/>
            <person name="Zhang J."/>
            <person name="Wing R."/>
        </authorList>
    </citation>
    <scope>NUCLEOTIDE SEQUENCE</scope>
</reference>
<evidence type="ECO:0000313" key="6">
    <source>
        <dbReference type="EnsemblPlants" id="LPERR05G05530.1"/>
    </source>
</evidence>
<keyword evidence="4" id="KW-1015">Disulfide bond</keyword>
<evidence type="ECO:0000256" key="1">
    <source>
        <dbReference type="ARBA" id="ARBA00009178"/>
    </source>
</evidence>
<dbReference type="eggNOG" id="ENOG502S8YN">
    <property type="taxonomic scope" value="Eukaryota"/>
</dbReference>
<reference evidence="6" key="3">
    <citation type="submission" date="2015-04" db="UniProtKB">
        <authorList>
            <consortium name="EnsemblPlants"/>
        </authorList>
    </citation>
    <scope>IDENTIFICATION</scope>
</reference>
<protein>
    <recommendedName>
        <fullName evidence="8">Rapid alkalinization factor 1</fullName>
    </recommendedName>
</protein>
<dbReference type="Pfam" id="PF05498">
    <property type="entry name" value="RALF"/>
    <property type="match status" value="1"/>
</dbReference>
<dbReference type="PANTHER" id="PTHR33136:SF89">
    <property type="entry name" value="PROTEIN RALF-LIKE 19"/>
    <property type="match status" value="1"/>
</dbReference>
<dbReference type="HOGENOM" id="CLU_127895_1_2_1"/>
<evidence type="ECO:0000256" key="4">
    <source>
        <dbReference type="ARBA" id="ARBA00023157"/>
    </source>
</evidence>
<evidence type="ECO:0008006" key="8">
    <source>
        <dbReference type="Google" id="ProtNLM"/>
    </source>
</evidence>
<keyword evidence="3 5" id="KW-0732">Signal</keyword>
<organism evidence="6 7">
    <name type="scientific">Leersia perrieri</name>
    <dbReference type="NCBI Taxonomy" id="77586"/>
    <lineage>
        <taxon>Eukaryota</taxon>
        <taxon>Viridiplantae</taxon>
        <taxon>Streptophyta</taxon>
        <taxon>Embryophyta</taxon>
        <taxon>Tracheophyta</taxon>
        <taxon>Spermatophyta</taxon>
        <taxon>Magnoliopsida</taxon>
        <taxon>Liliopsida</taxon>
        <taxon>Poales</taxon>
        <taxon>Poaceae</taxon>
        <taxon>BOP clade</taxon>
        <taxon>Oryzoideae</taxon>
        <taxon>Oryzeae</taxon>
        <taxon>Oryzinae</taxon>
        <taxon>Leersia</taxon>
    </lineage>
</organism>
<dbReference type="AlphaFoldDB" id="A0A0D9WDR5"/>
<evidence type="ECO:0000313" key="7">
    <source>
        <dbReference type="Proteomes" id="UP000032180"/>
    </source>
</evidence>
<keyword evidence="2" id="KW-0372">Hormone</keyword>
<evidence type="ECO:0000256" key="2">
    <source>
        <dbReference type="ARBA" id="ARBA00022702"/>
    </source>
</evidence>
<comment type="similarity">
    <text evidence="1">Belongs to the plant rapid alkalinization factor (RALF) family.</text>
</comment>
<dbReference type="Gramene" id="LPERR05G05530.1">
    <property type="protein sequence ID" value="LPERR05G05530.1"/>
    <property type="gene ID" value="LPERR05G05530"/>
</dbReference>